<dbReference type="InterPro" id="IPR011990">
    <property type="entry name" value="TPR-like_helical_dom_sf"/>
</dbReference>
<dbReference type="CDD" id="cd09917">
    <property type="entry name" value="F-box_SF"/>
    <property type="match status" value="1"/>
</dbReference>
<evidence type="ECO:0000313" key="8">
    <source>
        <dbReference type="Proteomes" id="UP000092600"/>
    </source>
</evidence>
<name>A0A199VDN8_ANACO</name>
<dbReference type="InterPro" id="IPR002893">
    <property type="entry name" value="Znf_MYND"/>
</dbReference>
<dbReference type="GO" id="GO:0008270">
    <property type="term" value="F:zinc ion binding"/>
    <property type="evidence" value="ECO:0007669"/>
    <property type="project" value="UniProtKB-KW"/>
</dbReference>
<proteinExistence type="predicted"/>
<evidence type="ECO:0000256" key="5">
    <source>
        <dbReference type="SAM" id="MobiDB-lite"/>
    </source>
</evidence>
<accession>A0A199VDN8</accession>
<organism evidence="7 8">
    <name type="scientific">Ananas comosus</name>
    <name type="common">Pineapple</name>
    <name type="synonym">Ananas ananas</name>
    <dbReference type="NCBI Taxonomy" id="4615"/>
    <lineage>
        <taxon>Eukaryota</taxon>
        <taxon>Viridiplantae</taxon>
        <taxon>Streptophyta</taxon>
        <taxon>Embryophyta</taxon>
        <taxon>Tracheophyta</taxon>
        <taxon>Spermatophyta</taxon>
        <taxon>Magnoliopsida</taxon>
        <taxon>Liliopsida</taxon>
        <taxon>Poales</taxon>
        <taxon>Bromeliaceae</taxon>
        <taxon>Bromelioideae</taxon>
        <taxon>Ananas</taxon>
    </lineage>
</organism>
<dbReference type="FunFam" id="6.10.140.2220:FF:000033">
    <property type="entry name" value="Predicted protein"/>
    <property type="match status" value="1"/>
</dbReference>
<dbReference type="PANTHER" id="PTHR46758:SF18">
    <property type="entry name" value="OS04G0385600 PROTEIN"/>
    <property type="match status" value="1"/>
</dbReference>
<dbReference type="PANTHER" id="PTHR46758">
    <property type="entry name" value="MYND DOMAIN-CONTAINING"/>
    <property type="match status" value="1"/>
</dbReference>
<feature type="compositionally biased region" description="Basic residues" evidence="5">
    <location>
        <begin position="23"/>
        <end position="32"/>
    </location>
</feature>
<evidence type="ECO:0000256" key="2">
    <source>
        <dbReference type="ARBA" id="ARBA00022771"/>
    </source>
</evidence>
<dbReference type="PROSITE" id="PS50865">
    <property type="entry name" value="ZF_MYND_2"/>
    <property type="match status" value="1"/>
</dbReference>
<dbReference type="SUPFAM" id="SSF81383">
    <property type="entry name" value="F-box domain"/>
    <property type="match status" value="1"/>
</dbReference>
<evidence type="ECO:0000259" key="6">
    <source>
        <dbReference type="PROSITE" id="PS50865"/>
    </source>
</evidence>
<keyword evidence="3" id="KW-0862">Zinc</keyword>
<evidence type="ECO:0000256" key="1">
    <source>
        <dbReference type="ARBA" id="ARBA00022723"/>
    </source>
</evidence>
<feature type="region of interest" description="Disordered" evidence="5">
    <location>
        <begin position="1"/>
        <end position="38"/>
    </location>
</feature>
<dbReference type="STRING" id="4615.A0A199VDN8"/>
<comment type="caution">
    <text evidence="7">The sequence shown here is derived from an EMBL/GenBank/DDBJ whole genome shotgun (WGS) entry which is preliminary data.</text>
</comment>
<keyword evidence="1" id="KW-0479">Metal-binding</keyword>
<dbReference type="InterPro" id="IPR036047">
    <property type="entry name" value="F-box-like_dom_sf"/>
</dbReference>
<evidence type="ECO:0000313" key="7">
    <source>
        <dbReference type="EMBL" id="OAY75138.1"/>
    </source>
</evidence>
<dbReference type="InterPro" id="IPR057136">
    <property type="entry name" value="At2g35280_TPR_dom"/>
</dbReference>
<gene>
    <name evidence="7" type="ORF">ACMD2_25140</name>
</gene>
<dbReference type="InterPro" id="IPR044508">
    <property type="entry name" value="At5g50450/At1g67340-like"/>
</dbReference>
<feature type="domain" description="MYND-type" evidence="6">
    <location>
        <begin position="310"/>
        <end position="352"/>
    </location>
</feature>
<evidence type="ECO:0000256" key="4">
    <source>
        <dbReference type="PROSITE-ProRule" id="PRU00134"/>
    </source>
</evidence>
<dbReference type="Gene3D" id="6.10.140.2220">
    <property type="match status" value="1"/>
</dbReference>
<dbReference type="Pfam" id="PF23310">
    <property type="entry name" value="TPR_27"/>
    <property type="match status" value="1"/>
</dbReference>
<reference evidence="7 8" key="1">
    <citation type="journal article" date="2016" name="DNA Res.">
        <title>The draft genome of MD-2 pineapple using hybrid error correction of long reads.</title>
        <authorList>
            <person name="Redwan R.M."/>
            <person name="Saidin A."/>
            <person name="Kumar S.V."/>
        </authorList>
    </citation>
    <scope>NUCLEOTIDE SEQUENCE [LARGE SCALE GENOMIC DNA]</scope>
    <source>
        <strain evidence="8">cv. MD2</strain>
        <tissue evidence="7">Leaf</tissue>
    </source>
</reference>
<dbReference type="Pfam" id="PF01753">
    <property type="entry name" value="zf-MYND"/>
    <property type="match status" value="1"/>
</dbReference>
<evidence type="ECO:0000256" key="3">
    <source>
        <dbReference type="ARBA" id="ARBA00022833"/>
    </source>
</evidence>
<sequence>EEEAAGGVRGRRRRREEAAPRGGVRRRSHGRCRGGGGGGGAGAGAGVDMFEALPDDLVVAVLCRLGAAAASPADFVSALLTCKRFNELGMQRMVLSKASAKAVAVRAKDWSEPAHRFLKRCVDAGNLEACYMLGMIRFYCLENRGSGASLMARAAMGCHAAALYSLGVIQFNGSGGSKGDKDLRAGAALCARAAALGHVDALRELGHCLQDGYGVRRSLPDGRRLLLHANARELHLSLRSLPANHHGPHPHPHPHHHGQAPPRCCSLLSDFGCHVAAGEGHPANRFLVEWFGCGRGKRLAEEEGLRMCSHEGCGRPETRRAEFRRCSVCGAVNYCSRACQALHWKLAHKADCSPLDHWLLPDPNPPSSRPRPAPAPAPEMV</sequence>
<dbReference type="SUPFAM" id="SSF144232">
    <property type="entry name" value="HIT/MYND zinc finger-like"/>
    <property type="match status" value="1"/>
</dbReference>
<dbReference type="AlphaFoldDB" id="A0A199VDN8"/>
<keyword evidence="2 4" id="KW-0863">Zinc-finger</keyword>
<feature type="non-terminal residue" evidence="7">
    <location>
        <position position="1"/>
    </location>
</feature>
<dbReference type="Proteomes" id="UP000092600">
    <property type="component" value="Unassembled WGS sequence"/>
</dbReference>
<dbReference type="EMBL" id="LSRQ01002200">
    <property type="protein sequence ID" value="OAY75138.1"/>
    <property type="molecule type" value="Genomic_DNA"/>
</dbReference>
<protein>
    <submittedName>
        <fullName evidence="7">F-box protein</fullName>
    </submittedName>
</protein>
<dbReference type="Gene3D" id="1.25.40.10">
    <property type="entry name" value="Tetratricopeptide repeat domain"/>
    <property type="match status" value="1"/>
</dbReference>
<dbReference type="SUPFAM" id="SSF81901">
    <property type="entry name" value="HCP-like"/>
    <property type="match status" value="1"/>
</dbReference>